<dbReference type="Pfam" id="PF09341">
    <property type="entry name" value="Pcc1"/>
    <property type="match status" value="1"/>
</dbReference>
<dbReference type="AlphaFoldDB" id="A0AA96ZSA3"/>
<name>A0AA96ZSA3_9EURY</name>
<gene>
    <name evidence="2" type="ORF">MmiHf6_05300</name>
</gene>
<dbReference type="GeneID" id="85195027"/>
<dbReference type="EMBL" id="CP131059">
    <property type="protein sequence ID" value="WNY23225.1"/>
    <property type="molecule type" value="Genomic_DNA"/>
</dbReference>
<proteinExistence type="inferred from homology"/>
<dbReference type="Gene3D" id="3.30.310.50">
    <property type="entry name" value="Alpha-D-phosphohexomutase, C-terminal domain"/>
    <property type="match status" value="1"/>
</dbReference>
<evidence type="ECO:0000313" key="2">
    <source>
        <dbReference type="EMBL" id="WNY23225.1"/>
    </source>
</evidence>
<dbReference type="KEGG" id="mehf:MmiHf6_05300"/>
<dbReference type="InterPro" id="IPR015419">
    <property type="entry name" value="CTAG/Pcc1"/>
</dbReference>
<evidence type="ECO:0000313" key="3">
    <source>
        <dbReference type="Proteomes" id="UP001302978"/>
    </source>
</evidence>
<dbReference type="RefSeq" id="WP_316558240.1">
    <property type="nucleotide sequence ID" value="NZ_CP131059.1"/>
</dbReference>
<comment type="similarity">
    <text evidence="1">Belongs to the CTAG/PCC1 family.</text>
</comment>
<protein>
    <recommendedName>
        <fullName evidence="4">KEOPS complex Pcc1-like subunit</fullName>
    </recommendedName>
</protein>
<sequence>MKAQARFSLTSETPELISDIYQSLLPETNESISDRSAVSLFLKEGGLVLEIQSNDIISLRSALNTWMRLIQTAYDVASAAD</sequence>
<organism evidence="2 3">
    <name type="scientific">Methanimicrococcus hongohii</name>
    <dbReference type="NCBI Taxonomy" id="3028295"/>
    <lineage>
        <taxon>Archaea</taxon>
        <taxon>Methanobacteriati</taxon>
        <taxon>Methanobacteriota</taxon>
        <taxon>Stenosarchaea group</taxon>
        <taxon>Methanomicrobia</taxon>
        <taxon>Methanosarcinales</taxon>
        <taxon>Methanosarcinaceae</taxon>
        <taxon>Methanimicrococcus</taxon>
    </lineage>
</organism>
<dbReference type="Proteomes" id="UP001302978">
    <property type="component" value="Chromosome"/>
</dbReference>
<evidence type="ECO:0008006" key="4">
    <source>
        <dbReference type="Google" id="ProtNLM"/>
    </source>
</evidence>
<evidence type="ECO:0000256" key="1">
    <source>
        <dbReference type="ARBA" id="ARBA00007073"/>
    </source>
</evidence>
<reference evidence="2 3" key="1">
    <citation type="submission" date="2023-07" db="EMBL/GenBank/DDBJ databases">
        <title>Closed genoem sequence of Methanomicrococcus sp. Hf6.</title>
        <authorList>
            <person name="Poehlein A."/>
            <person name="Protasov E."/>
            <person name="Platt K."/>
            <person name="Reeh H."/>
            <person name="Daniel R."/>
            <person name="Brune A."/>
        </authorList>
    </citation>
    <scope>NUCLEOTIDE SEQUENCE [LARGE SCALE GENOMIC DNA]</scope>
    <source>
        <strain evidence="2 3">Hf6</strain>
    </source>
</reference>
<accession>A0AA96ZSA3</accession>
<dbReference type="NCBIfam" id="NF011470">
    <property type="entry name" value="PRK14887.1"/>
    <property type="match status" value="1"/>
</dbReference>
<keyword evidence="3" id="KW-1185">Reference proteome</keyword>